<dbReference type="Gene3D" id="3.40.1090.10">
    <property type="entry name" value="Cytosolic phospholipase A2 catalytic domain"/>
    <property type="match status" value="1"/>
</dbReference>
<dbReference type="Pfam" id="PF01734">
    <property type="entry name" value="Patatin"/>
    <property type="match status" value="1"/>
</dbReference>
<protein>
    <submittedName>
        <fullName evidence="8">Putative patatin-like serine hydrolase</fullName>
    </submittedName>
</protein>
<keyword evidence="4" id="KW-0443">Lipid metabolism</keyword>
<dbReference type="Proteomes" id="UP000799440">
    <property type="component" value="Unassembled WGS sequence"/>
</dbReference>
<keyword evidence="3" id="KW-0442">Lipid degradation</keyword>
<comment type="caution">
    <text evidence="5">Lacks conserved residue(s) required for the propagation of feature annotation.</text>
</comment>
<organism evidence="8 9">
    <name type="scientific">Sporormia fimetaria CBS 119925</name>
    <dbReference type="NCBI Taxonomy" id="1340428"/>
    <lineage>
        <taxon>Eukaryota</taxon>
        <taxon>Fungi</taxon>
        <taxon>Dikarya</taxon>
        <taxon>Ascomycota</taxon>
        <taxon>Pezizomycotina</taxon>
        <taxon>Dothideomycetes</taxon>
        <taxon>Pleosporomycetidae</taxon>
        <taxon>Pleosporales</taxon>
        <taxon>Sporormiaceae</taxon>
        <taxon>Sporormia</taxon>
    </lineage>
</organism>
<dbReference type="InterPro" id="IPR002641">
    <property type="entry name" value="PNPLA_dom"/>
</dbReference>
<evidence type="ECO:0000313" key="8">
    <source>
        <dbReference type="EMBL" id="KAF2747328.1"/>
    </source>
</evidence>
<dbReference type="CDD" id="cd07229">
    <property type="entry name" value="Pat_TGL3_like"/>
    <property type="match status" value="1"/>
</dbReference>
<keyword evidence="9" id="KW-1185">Reference proteome</keyword>
<dbReference type="Pfam" id="PF11815">
    <property type="entry name" value="DUF3336"/>
    <property type="match status" value="1"/>
</dbReference>
<dbReference type="GO" id="GO:0006641">
    <property type="term" value="P:triglyceride metabolic process"/>
    <property type="evidence" value="ECO:0007669"/>
    <property type="project" value="UniProtKB-ARBA"/>
</dbReference>
<feature type="domain" description="PNPLA" evidence="7">
    <location>
        <begin position="180"/>
        <end position="366"/>
    </location>
</feature>
<dbReference type="OrthoDB" id="10049244at2759"/>
<proteinExistence type="predicted"/>
<evidence type="ECO:0000313" key="9">
    <source>
        <dbReference type="Proteomes" id="UP000799440"/>
    </source>
</evidence>
<comment type="function">
    <text evidence="1">Probable lipid hydrolase.</text>
</comment>
<keyword evidence="2 8" id="KW-0378">Hydrolase</keyword>
<accession>A0A6A6V9N4</accession>
<dbReference type="PANTHER" id="PTHR14226:SF44">
    <property type="entry name" value="TRIACYLGLYCEROL LIPASE 3"/>
    <property type="match status" value="1"/>
</dbReference>
<name>A0A6A6V9N4_9PLEO</name>
<dbReference type="PROSITE" id="PS51635">
    <property type="entry name" value="PNPLA"/>
    <property type="match status" value="1"/>
</dbReference>
<sequence>MAIAAILKSTLSCFIEVAFFWQLRLYAWWTRKSSREVLLQTLAEARIYEEWEGSAFQLDEELGFDLWRQNPTSKYYDYRLIYERLRAIIEAREEDDILGLVSLLRSGLVRNLGNITSPRLFNRAYAGTKLLIEDYITQVALAIEYLTSYPTTAASDTGLTNQAKLDVLHDTRQAFGRSALVLQGGSIFGLCHLGVVKALHLRGLLPRIIAGTATGALIAALVGIHTEDELLDFLNGSSIDLSAFGKVSTSGHGEKLDWLATVVRRFRRYIREGHFLDIGVLEEVVRANVGDLTFEEAYAKTKRVLNITVSTQGSGGIPNLLNYLTAPNVLIWPAALASNASASSLYCPVTLLCKDESGNIVPWDRAEESTFQPWNSARYSDRDSPLHRIAELFNVNHFIVSQARPYIAPFLHSDLHHPNPRQGSRWNLTVPILRLIMMEVNHRLHQLDQLGWLPPSIRRFLLDENVPGASLTLVPELVPGDFMRLLENPMKDSLDYWILRGERSVWPAVGALKVRCAIEVELDRGYQLVRRRKPSEGVQQDRGVVKSGSAVRTRKRPRAASVGGG</sequence>
<dbReference type="GO" id="GO:0004806">
    <property type="term" value="F:triacylglycerol lipase activity"/>
    <property type="evidence" value="ECO:0007669"/>
    <property type="project" value="InterPro"/>
</dbReference>
<dbReference type="InterPro" id="IPR016035">
    <property type="entry name" value="Acyl_Trfase/lysoPLipase"/>
</dbReference>
<dbReference type="InterPro" id="IPR050301">
    <property type="entry name" value="NTE"/>
</dbReference>
<reference evidence="8" key="1">
    <citation type="journal article" date="2020" name="Stud. Mycol.">
        <title>101 Dothideomycetes genomes: a test case for predicting lifestyles and emergence of pathogens.</title>
        <authorList>
            <person name="Haridas S."/>
            <person name="Albert R."/>
            <person name="Binder M."/>
            <person name="Bloem J."/>
            <person name="Labutti K."/>
            <person name="Salamov A."/>
            <person name="Andreopoulos B."/>
            <person name="Baker S."/>
            <person name="Barry K."/>
            <person name="Bills G."/>
            <person name="Bluhm B."/>
            <person name="Cannon C."/>
            <person name="Castanera R."/>
            <person name="Culley D."/>
            <person name="Daum C."/>
            <person name="Ezra D."/>
            <person name="Gonzalez J."/>
            <person name="Henrissat B."/>
            <person name="Kuo A."/>
            <person name="Liang C."/>
            <person name="Lipzen A."/>
            <person name="Lutzoni F."/>
            <person name="Magnuson J."/>
            <person name="Mondo S."/>
            <person name="Nolan M."/>
            <person name="Ohm R."/>
            <person name="Pangilinan J."/>
            <person name="Park H.-J."/>
            <person name="Ramirez L."/>
            <person name="Alfaro M."/>
            <person name="Sun H."/>
            <person name="Tritt A."/>
            <person name="Yoshinaga Y."/>
            <person name="Zwiers L.-H."/>
            <person name="Turgeon B."/>
            <person name="Goodwin S."/>
            <person name="Spatafora J."/>
            <person name="Crous P."/>
            <person name="Grigoriev I."/>
        </authorList>
    </citation>
    <scope>NUCLEOTIDE SEQUENCE</scope>
    <source>
        <strain evidence="8">CBS 119925</strain>
    </source>
</reference>
<evidence type="ECO:0000256" key="5">
    <source>
        <dbReference type="PROSITE-ProRule" id="PRU01161"/>
    </source>
</evidence>
<evidence type="ECO:0000256" key="3">
    <source>
        <dbReference type="ARBA" id="ARBA00022963"/>
    </source>
</evidence>
<dbReference type="SUPFAM" id="SSF52151">
    <property type="entry name" value="FabD/lysophospholipase-like"/>
    <property type="match status" value="1"/>
</dbReference>
<dbReference type="AlphaFoldDB" id="A0A6A6V9N4"/>
<dbReference type="PANTHER" id="PTHR14226">
    <property type="entry name" value="NEUROPATHY TARGET ESTERASE/SWISS CHEESE D.MELANOGASTER"/>
    <property type="match status" value="1"/>
</dbReference>
<dbReference type="EMBL" id="MU006573">
    <property type="protein sequence ID" value="KAF2747328.1"/>
    <property type="molecule type" value="Genomic_DNA"/>
</dbReference>
<evidence type="ECO:0000256" key="6">
    <source>
        <dbReference type="SAM" id="MobiDB-lite"/>
    </source>
</evidence>
<evidence type="ECO:0000256" key="1">
    <source>
        <dbReference type="ARBA" id="ARBA00002682"/>
    </source>
</evidence>
<dbReference type="GO" id="GO:0016042">
    <property type="term" value="P:lipid catabolic process"/>
    <property type="evidence" value="ECO:0007669"/>
    <property type="project" value="UniProtKB-KW"/>
</dbReference>
<feature type="region of interest" description="Disordered" evidence="6">
    <location>
        <begin position="537"/>
        <end position="565"/>
    </location>
</feature>
<evidence type="ECO:0000256" key="4">
    <source>
        <dbReference type="ARBA" id="ARBA00023098"/>
    </source>
</evidence>
<dbReference type="InterPro" id="IPR021771">
    <property type="entry name" value="Triacylglycerol_lipase_N"/>
</dbReference>
<gene>
    <name evidence="8" type="ORF">M011DRAFT_467852</name>
</gene>
<evidence type="ECO:0000259" key="7">
    <source>
        <dbReference type="PROSITE" id="PS51635"/>
    </source>
</evidence>
<evidence type="ECO:0000256" key="2">
    <source>
        <dbReference type="ARBA" id="ARBA00022801"/>
    </source>
</evidence>